<feature type="signal peptide" evidence="10">
    <location>
        <begin position="1"/>
        <end position="20"/>
    </location>
</feature>
<dbReference type="Gene3D" id="2.60.40.10">
    <property type="entry name" value="Immunoglobulins"/>
    <property type="match status" value="1"/>
</dbReference>
<dbReference type="STRING" id="144197.ENSSPAP00000011091"/>
<keyword evidence="7" id="KW-0325">Glycoprotein</keyword>
<keyword evidence="4" id="KW-0391">Immunity</keyword>
<feature type="region of interest" description="Disordered" evidence="8">
    <location>
        <begin position="187"/>
        <end position="208"/>
    </location>
</feature>
<evidence type="ECO:0000256" key="8">
    <source>
        <dbReference type="SAM" id="MobiDB-lite"/>
    </source>
</evidence>
<sequence>MRGCTAITVLLVCCISESYSVKVQSGKDVTLMCSNISTTSTQTDWFRVVNRTKPSCISSMYNADTNGSLCDGFQNGKFEMSSNVTTVFLKIKRVDVSDIGLYFCGFYIREHTVISTSVKLRIQGKIKTTHLMSVILGGVTAGLTIVVIVLAVQIWKLQKGTDGLEPFAHSKLKNDLNYAAVTFQARSKRSRRPAPVRAVEPHDAPGTAAQSSTQALSYSPADVFMCVCVCVCVCVRWVK</sequence>
<dbReference type="GO" id="GO:0002376">
    <property type="term" value="P:immune system process"/>
    <property type="evidence" value="ECO:0007669"/>
    <property type="project" value="UniProtKB-KW"/>
</dbReference>
<organism evidence="12">
    <name type="scientific">Stegastes partitus</name>
    <name type="common">bicolor damselfish</name>
    <dbReference type="NCBI Taxonomy" id="144197"/>
    <lineage>
        <taxon>Eukaryota</taxon>
        <taxon>Metazoa</taxon>
        <taxon>Chordata</taxon>
        <taxon>Craniata</taxon>
        <taxon>Vertebrata</taxon>
        <taxon>Euteleostomi</taxon>
        <taxon>Actinopterygii</taxon>
        <taxon>Neopterygii</taxon>
        <taxon>Teleostei</taxon>
        <taxon>Neoteleostei</taxon>
        <taxon>Acanthomorphata</taxon>
        <taxon>Ovalentaria</taxon>
        <taxon>Pomacentridae</taxon>
        <taxon>Stegastes</taxon>
    </lineage>
</organism>
<evidence type="ECO:0000256" key="10">
    <source>
        <dbReference type="SAM" id="SignalP"/>
    </source>
</evidence>
<evidence type="ECO:0000259" key="11">
    <source>
        <dbReference type="PROSITE" id="PS50835"/>
    </source>
</evidence>
<comment type="subcellular location">
    <subcellularLocation>
        <location evidence="1">Cell membrane</location>
    </subcellularLocation>
</comment>
<dbReference type="PANTHER" id="PTHR19433:SF111">
    <property type="entry name" value="T CELL RECEPTOR ALPHA VARIABLE 4"/>
    <property type="match status" value="1"/>
</dbReference>
<feature type="transmembrane region" description="Helical" evidence="9">
    <location>
        <begin position="131"/>
        <end position="152"/>
    </location>
</feature>
<keyword evidence="3 10" id="KW-0732">Signal</keyword>
<dbReference type="GO" id="GO:0005886">
    <property type="term" value="C:plasma membrane"/>
    <property type="evidence" value="ECO:0007669"/>
    <property type="project" value="UniProtKB-SubCell"/>
</dbReference>
<evidence type="ECO:0000256" key="4">
    <source>
        <dbReference type="ARBA" id="ARBA00022859"/>
    </source>
</evidence>
<keyword evidence="9" id="KW-1133">Transmembrane helix</keyword>
<dbReference type="InterPro" id="IPR007110">
    <property type="entry name" value="Ig-like_dom"/>
</dbReference>
<evidence type="ECO:0000256" key="7">
    <source>
        <dbReference type="ARBA" id="ARBA00023180"/>
    </source>
</evidence>
<keyword evidence="2" id="KW-1003">Cell membrane</keyword>
<protein>
    <recommendedName>
        <fullName evidence="11">Ig-like domain-containing protein</fullName>
    </recommendedName>
</protein>
<name>A0A3B4ZTI1_9TELE</name>
<dbReference type="PANTHER" id="PTHR19433">
    <property type="entry name" value="T-CELL RECEPTOR ALPHA CHAIN V REGION-RELATED"/>
    <property type="match status" value="1"/>
</dbReference>
<reference evidence="12" key="1">
    <citation type="submission" date="2023-09" db="UniProtKB">
        <authorList>
            <consortium name="Ensembl"/>
        </authorList>
    </citation>
    <scope>IDENTIFICATION</scope>
</reference>
<proteinExistence type="predicted"/>
<keyword evidence="9" id="KW-0812">Transmembrane</keyword>
<dbReference type="InterPro" id="IPR003599">
    <property type="entry name" value="Ig_sub"/>
</dbReference>
<dbReference type="GO" id="GO:0009617">
    <property type="term" value="P:response to bacterium"/>
    <property type="evidence" value="ECO:0007669"/>
    <property type="project" value="TreeGrafter"/>
</dbReference>
<evidence type="ECO:0000256" key="3">
    <source>
        <dbReference type="ARBA" id="ARBA00022729"/>
    </source>
</evidence>
<dbReference type="SUPFAM" id="SSF48726">
    <property type="entry name" value="Immunoglobulin"/>
    <property type="match status" value="1"/>
</dbReference>
<feature type="chain" id="PRO_5017463350" description="Ig-like domain-containing protein" evidence="10">
    <location>
        <begin position="21"/>
        <end position="239"/>
    </location>
</feature>
<keyword evidence="6" id="KW-1015">Disulfide bond</keyword>
<dbReference type="InterPro" id="IPR036179">
    <property type="entry name" value="Ig-like_dom_sf"/>
</dbReference>
<dbReference type="SMART" id="SM00409">
    <property type="entry name" value="IG"/>
    <property type="match status" value="1"/>
</dbReference>
<dbReference type="Ensembl" id="ENSSPAT00000011287.1">
    <property type="protein sequence ID" value="ENSSPAP00000011091.1"/>
    <property type="gene ID" value="ENSSPAG00000008427.1"/>
</dbReference>
<dbReference type="PROSITE" id="PS50835">
    <property type="entry name" value="IG_LIKE"/>
    <property type="match status" value="1"/>
</dbReference>
<accession>A0A3B4ZTI1</accession>
<evidence type="ECO:0000256" key="6">
    <source>
        <dbReference type="ARBA" id="ARBA00023157"/>
    </source>
</evidence>
<dbReference type="InterPro" id="IPR013783">
    <property type="entry name" value="Ig-like_fold"/>
</dbReference>
<dbReference type="InterPro" id="IPR013106">
    <property type="entry name" value="Ig_V-set"/>
</dbReference>
<keyword evidence="5 9" id="KW-0472">Membrane</keyword>
<evidence type="ECO:0000313" key="12">
    <source>
        <dbReference type="Ensembl" id="ENSSPAP00000011091.1"/>
    </source>
</evidence>
<evidence type="ECO:0000256" key="1">
    <source>
        <dbReference type="ARBA" id="ARBA00004236"/>
    </source>
</evidence>
<evidence type="ECO:0000256" key="2">
    <source>
        <dbReference type="ARBA" id="ARBA00022475"/>
    </source>
</evidence>
<dbReference type="InterPro" id="IPR052051">
    <property type="entry name" value="TCR_complex_component"/>
</dbReference>
<dbReference type="AlphaFoldDB" id="A0A3B4ZTI1"/>
<dbReference type="Pfam" id="PF07686">
    <property type="entry name" value="V-set"/>
    <property type="match status" value="1"/>
</dbReference>
<dbReference type="GeneTree" id="ENSGT01110000269337"/>
<feature type="domain" description="Ig-like" evidence="11">
    <location>
        <begin position="5"/>
        <end position="104"/>
    </location>
</feature>
<evidence type="ECO:0000256" key="9">
    <source>
        <dbReference type="SAM" id="Phobius"/>
    </source>
</evidence>
<evidence type="ECO:0000256" key="5">
    <source>
        <dbReference type="ARBA" id="ARBA00023136"/>
    </source>
</evidence>